<protein>
    <submittedName>
        <fullName evidence="1">Uncharacterized protein</fullName>
    </submittedName>
</protein>
<dbReference type="EMBL" id="JAEVLS010000006">
    <property type="protein sequence ID" value="MBM0107763.1"/>
    <property type="molecule type" value="Genomic_DNA"/>
</dbReference>
<accession>A0ABS1X3F7</accession>
<reference evidence="1 2" key="1">
    <citation type="journal article" date="2021" name="Int. J. Syst. Evol. Microbiol.">
        <title>Steroidobacter gossypii sp. nov., isolated from soil of cotton cropping field.</title>
        <authorList>
            <person name="Huang R."/>
            <person name="Yang S."/>
            <person name="Zhen C."/>
            <person name="Liu W."/>
        </authorList>
    </citation>
    <scope>NUCLEOTIDE SEQUENCE [LARGE SCALE GENOMIC DNA]</scope>
    <source>
        <strain evidence="1 2">S1-65</strain>
    </source>
</reference>
<evidence type="ECO:0000313" key="2">
    <source>
        <dbReference type="Proteomes" id="UP000661077"/>
    </source>
</evidence>
<comment type="caution">
    <text evidence="1">The sequence shown here is derived from an EMBL/GenBank/DDBJ whole genome shotgun (WGS) entry which is preliminary data.</text>
</comment>
<organism evidence="1 2">
    <name type="scientific">Steroidobacter gossypii</name>
    <dbReference type="NCBI Taxonomy" id="2805490"/>
    <lineage>
        <taxon>Bacteria</taxon>
        <taxon>Pseudomonadati</taxon>
        <taxon>Pseudomonadota</taxon>
        <taxon>Gammaproteobacteria</taxon>
        <taxon>Steroidobacterales</taxon>
        <taxon>Steroidobacteraceae</taxon>
        <taxon>Steroidobacter</taxon>
    </lineage>
</organism>
<dbReference type="Proteomes" id="UP000661077">
    <property type="component" value="Unassembled WGS sequence"/>
</dbReference>
<keyword evidence="2" id="KW-1185">Reference proteome</keyword>
<sequence length="158" mass="18599">MSEDSRVFLKSELFPHDVWKEILELFLAEQREQRGTRSRWVVPEPTVWLSVQEIGASHVQFGRYRWQIGIHYSSSYDPMKLWVTVAIPYHCLLLMEGAVYHGPEPDGGPVIADVDEFSRYAKNFLLRRTSLQKLVKHGVMDADENLTLDRQAWRRERR</sequence>
<dbReference type="RefSeq" id="WP_203169881.1">
    <property type="nucleotide sequence ID" value="NZ_JAEVLS010000006.1"/>
</dbReference>
<gene>
    <name evidence="1" type="ORF">JM946_23710</name>
</gene>
<evidence type="ECO:0000313" key="1">
    <source>
        <dbReference type="EMBL" id="MBM0107763.1"/>
    </source>
</evidence>
<proteinExistence type="predicted"/>
<name>A0ABS1X3F7_9GAMM</name>